<keyword evidence="8" id="KW-1185">Reference proteome</keyword>
<dbReference type="GO" id="GO:0016788">
    <property type="term" value="F:hydrolase activity, acting on ester bonds"/>
    <property type="evidence" value="ECO:0007669"/>
    <property type="project" value="UniProtKB-UniRule"/>
</dbReference>
<protein>
    <recommendedName>
        <fullName evidence="5">Putative pre-16S rRNA nuclease</fullName>
        <ecNumber evidence="5">3.1.-.-</ecNumber>
    </recommendedName>
</protein>
<dbReference type="GO" id="GO:0000967">
    <property type="term" value="P:rRNA 5'-end processing"/>
    <property type="evidence" value="ECO:0007669"/>
    <property type="project" value="UniProtKB-UniRule"/>
</dbReference>
<keyword evidence="3 5" id="KW-0540">Nuclease</keyword>
<dbReference type="EC" id="3.1.-.-" evidence="5"/>
<sequence>MNDAPPPAPAQPTVLALDVSKSRIGFAVSAGRLAFGRGSVDRKRLPLDLKAVRLKVEETGAGLLLLGLPLRTDGAHSPAADRVRAFGRFLEERGHRVMYQDERFTTRRARALGAADEDEAAAVQILELYLLGREGAAGSGDGGAIQEED</sequence>
<dbReference type="SMART" id="SM00732">
    <property type="entry name" value="YqgFc"/>
    <property type="match status" value="1"/>
</dbReference>
<evidence type="ECO:0000256" key="1">
    <source>
        <dbReference type="ARBA" id="ARBA00022490"/>
    </source>
</evidence>
<evidence type="ECO:0000256" key="2">
    <source>
        <dbReference type="ARBA" id="ARBA00022517"/>
    </source>
</evidence>
<evidence type="ECO:0000256" key="4">
    <source>
        <dbReference type="ARBA" id="ARBA00022801"/>
    </source>
</evidence>
<evidence type="ECO:0000256" key="3">
    <source>
        <dbReference type="ARBA" id="ARBA00022722"/>
    </source>
</evidence>
<keyword evidence="4 5" id="KW-0378">Hydrolase</keyword>
<keyword evidence="1 5" id="KW-0963">Cytoplasm</keyword>
<dbReference type="HAMAP" id="MF_00651">
    <property type="entry name" value="Nuclease_YqgF"/>
    <property type="match status" value="1"/>
</dbReference>
<comment type="similarity">
    <text evidence="5">Belongs to the YqgF HJR family.</text>
</comment>
<dbReference type="EMBL" id="PYSV01000006">
    <property type="protein sequence ID" value="PTA68361.1"/>
    <property type="molecule type" value="Genomic_DNA"/>
</dbReference>
<evidence type="ECO:0000259" key="6">
    <source>
        <dbReference type="SMART" id="SM00732"/>
    </source>
</evidence>
<evidence type="ECO:0000313" key="7">
    <source>
        <dbReference type="EMBL" id="PTA68361.1"/>
    </source>
</evidence>
<dbReference type="GO" id="GO:0005829">
    <property type="term" value="C:cytosol"/>
    <property type="evidence" value="ECO:0007669"/>
    <property type="project" value="TreeGrafter"/>
</dbReference>
<dbReference type="RefSeq" id="WP_107137589.1">
    <property type="nucleotide sequence ID" value="NZ_PYSV01000006.1"/>
</dbReference>
<dbReference type="InterPro" id="IPR037027">
    <property type="entry name" value="YqgF/RNaseH-like_dom_sf"/>
</dbReference>
<dbReference type="InterPro" id="IPR005227">
    <property type="entry name" value="YqgF"/>
</dbReference>
<dbReference type="Gene3D" id="3.30.420.140">
    <property type="entry name" value="YqgF/RNase H-like domain"/>
    <property type="match status" value="1"/>
</dbReference>
<dbReference type="SUPFAM" id="SSF53098">
    <property type="entry name" value="Ribonuclease H-like"/>
    <property type="match status" value="1"/>
</dbReference>
<comment type="subcellular location">
    <subcellularLocation>
        <location evidence="5">Cytoplasm</location>
    </subcellularLocation>
</comment>
<dbReference type="InterPro" id="IPR006641">
    <property type="entry name" value="YqgF/RNaseH-like_dom"/>
</dbReference>
<organism evidence="7 8">
    <name type="scientific">Deinococcus arcticus</name>
    <dbReference type="NCBI Taxonomy" id="2136176"/>
    <lineage>
        <taxon>Bacteria</taxon>
        <taxon>Thermotogati</taxon>
        <taxon>Deinococcota</taxon>
        <taxon>Deinococci</taxon>
        <taxon>Deinococcales</taxon>
        <taxon>Deinococcaceae</taxon>
        <taxon>Deinococcus</taxon>
    </lineage>
</organism>
<feature type="domain" description="YqgF/RNase H-like" evidence="6">
    <location>
        <begin position="12"/>
        <end position="109"/>
    </location>
</feature>
<dbReference type="Proteomes" id="UP000240317">
    <property type="component" value="Unassembled WGS sequence"/>
</dbReference>
<dbReference type="Pfam" id="PF03652">
    <property type="entry name" value="RuvX"/>
    <property type="match status" value="1"/>
</dbReference>
<comment type="caution">
    <text evidence="7">The sequence shown here is derived from an EMBL/GenBank/DDBJ whole genome shotgun (WGS) entry which is preliminary data.</text>
</comment>
<dbReference type="PANTHER" id="PTHR33317">
    <property type="entry name" value="POLYNUCLEOTIDYL TRANSFERASE, RIBONUCLEASE H-LIKE SUPERFAMILY PROTEIN"/>
    <property type="match status" value="1"/>
</dbReference>
<dbReference type="PANTHER" id="PTHR33317:SF4">
    <property type="entry name" value="POLYNUCLEOTIDYL TRANSFERASE, RIBONUCLEASE H-LIKE SUPERFAMILY PROTEIN"/>
    <property type="match status" value="1"/>
</dbReference>
<reference evidence="7 8" key="1">
    <citation type="submission" date="2018-03" db="EMBL/GenBank/DDBJ databases">
        <title>Draft genome of Deinococcus sp. OD32.</title>
        <authorList>
            <person name="Wang X.-P."/>
            <person name="Du Z.-J."/>
        </authorList>
    </citation>
    <scope>NUCLEOTIDE SEQUENCE [LARGE SCALE GENOMIC DNA]</scope>
    <source>
        <strain evidence="7 8">OD32</strain>
    </source>
</reference>
<keyword evidence="2 5" id="KW-0690">Ribosome biogenesis</keyword>
<comment type="function">
    <text evidence="5">Could be a nuclease involved in processing of the 5'-end of pre-16S rRNA.</text>
</comment>
<evidence type="ECO:0000256" key="5">
    <source>
        <dbReference type="HAMAP-Rule" id="MF_00651"/>
    </source>
</evidence>
<dbReference type="AlphaFoldDB" id="A0A2T3W8Y0"/>
<evidence type="ECO:0000313" key="8">
    <source>
        <dbReference type="Proteomes" id="UP000240317"/>
    </source>
</evidence>
<proteinExistence type="inferred from homology"/>
<dbReference type="OrthoDB" id="73995at2"/>
<gene>
    <name evidence="7" type="ORF">C8263_07935</name>
</gene>
<dbReference type="GO" id="GO:0004518">
    <property type="term" value="F:nuclease activity"/>
    <property type="evidence" value="ECO:0007669"/>
    <property type="project" value="UniProtKB-KW"/>
</dbReference>
<name>A0A2T3W8Y0_9DEIO</name>
<accession>A0A2T3W8Y0</accession>
<dbReference type="InterPro" id="IPR012337">
    <property type="entry name" value="RNaseH-like_sf"/>
</dbReference>